<dbReference type="Gene3D" id="1.10.1420.10">
    <property type="match status" value="2"/>
</dbReference>
<dbReference type="STRING" id="1344416.A0A138ZZR3"/>
<reference evidence="7 8" key="1">
    <citation type="journal article" date="2015" name="Genome Biol. Evol.">
        <title>Phylogenomic analyses indicate that early fungi evolved digesting cell walls of algal ancestors of land plants.</title>
        <authorList>
            <person name="Chang Y."/>
            <person name="Wang S."/>
            <person name="Sekimoto S."/>
            <person name="Aerts A.L."/>
            <person name="Choi C."/>
            <person name="Clum A."/>
            <person name="LaButti K.M."/>
            <person name="Lindquist E.A."/>
            <person name="Yee Ngan C."/>
            <person name="Ohm R.A."/>
            <person name="Salamov A.A."/>
            <person name="Grigoriev I.V."/>
            <person name="Spatafora J.W."/>
            <person name="Berbee M.L."/>
        </authorList>
    </citation>
    <scope>NUCLEOTIDE SEQUENCE [LARGE SCALE GENOMIC DNA]</scope>
    <source>
        <strain evidence="7 8">JEL478</strain>
    </source>
</reference>
<accession>A0A138ZZR3</accession>
<dbReference type="GO" id="GO:0005634">
    <property type="term" value="C:nucleus"/>
    <property type="evidence" value="ECO:0007669"/>
    <property type="project" value="TreeGrafter"/>
</dbReference>
<evidence type="ECO:0000259" key="6">
    <source>
        <dbReference type="PROSITE" id="PS00486"/>
    </source>
</evidence>
<keyword evidence="2" id="KW-0547">Nucleotide-binding</keyword>
<dbReference type="InterPro" id="IPR000432">
    <property type="entry name" value="DNA_mismatch_repair_MutS_C"/>
</dbReference>
<proteinExistence type="inferred from homology"/>
<evidence type="ECO:0000256" key="1">
    <source>
        <dbReference type="ARBA" id="ARBA00006271"/>
    </source>
</evidence>
<dbReference type="SUPFAM" id="SSF48334">
    <property type="entry name" value="DNA repair protein MutS, domain III"/>
    <property type="match status" value="1"/>
</dbReference>
<dbReference type="EMBL" id="KQ965839">
    <property type="protein sequence ID" value="KXS09994.1"/>
    <property type="molecule type" value="Genomic_DNA"/>
</dbReference>
<dbReference type="GO" id="GO:0140664">
    <property type="term" value="F:ATP-dependent DNA damage sensor activity"/>
    <property type="evidence" value="ECO:0007669"/>
    <property type="project" value="InterPro"/>
</dbReference>
<feature type="non-terminal residue" evidence="7">
    <location>
        <position position="504"/>
    </location>
</feature>
<dbReference type="InterPro" id="IPR007696">
    <property type="entry name" value="DNA_mismatch_repair_MutS_core"/>
</dbReference>
<dbReference type="InterPro" id="IPR027417">
    <property type="entry name" value="P-loop_NTPase"/>
</dbReference>
<gene>
    <name evidence="7" type="ORF">M427DRAFT_128249</name>
</gene>
<keyword evidence="8" id="KW-1185">Reference proteome</keyword>
<dbReference type="GO" id="GO:0006298">
    <property type="term" value="P:mismatch repair"/>
    <property type="evidence" value="ECO:0007669"/>
    <property type="project" value="InterPro"/>
</dbReference>
<keyword evidence="5" id="KW-0234">DNA repair</keyword>
<dbReference type="GO" id="GO:0043504">
    <property type="term" value="P:mitochondrial DNA repair"/>
    <property type="evidence" value="ECO:0007669"/>
    <property type="project" value="TreeGrafter"/>
</dbReference>
<organism evidence="7 8">
    <name type="scientific">Gonapodya prolifera (strain JEL478)</name>
    <name type="common">Monoblepharis prolifera</name>
    <dbReference type="NCBI Taxonomy" id="1344416"/>
    <lineage>
        <taxon>Eukaryota</taxon>
        <taxon>Fungi</taxon>
        <taxon>Fungi incertae sedis</taxon>
        <taxon>Chytridiomycota</taxon>
        <taxon>Chytridiomycota incertae sedis</taxon>
        <taxon>Monoblepharidomycetes</taxon>
        <taxon>Monoblepharidales</taxon>
        <taxon>Gonapodyaceae</taxon>
        <taxon>Gonapodya</taxon>
    </lineage>
</organism>
<evidence type="ECO:0000313" key="7">
    <source>
        <dbReference type="EMBL" id="KXS09994.1"/>
    </source>
</evidence>
<evidence type="ECO:0000256" key="5">
    <source>
        <dbReference type="ARBA" id="ARBA00023204"/>
    </source>
</evidence>
<keyword evidence="3" id="KW-0067">ATP-binding</keyword>
<name>A0A138ZZR3_GONPJ</name>
<keyword evidence="4" id="KW-0238">DNA-binding</keyword>
<dbReference type="PANTHER" id="PTHR11361">
    <property type="entry name" value="DNA MISMATCH REPAIR PROTEIN MUTS FAMILY MEMBER"/>
    <property type="match status" value="1"/>
</dbReference>
<dbReference type="SMART" id="SM00533">
    <property type="entry name" value="MUTSd"/>
    <property type="match status" value="1"/>
</dbReference>
<dbReference type="GO" id="GO:0030983">
    <property type="term" value="F:mismatched DNA binding"/>
    <property type="evidence" value="ECO:0007669"/>
    <property type="project" value="InterPro"/>
</dbReference>
<dbReference type="PANTHER" id="PTHR11361:SF34">
    <property type="entry name" value="DNA MISMATCH REPAIR PROTEIN MSH1, MITOCHONDRIAL"/>
    <property type="match status" value="1"/>
</dbReference>
<dbReference type="OrthoDB" id="10252754at2759"/>
<evidence type="ECO:0000256" key="3">
    <source>
        <dbReference type="ARBA" id="ARBA00022840"/>
    </source>
</evidence>
<dbReference type="InterPro" id="IPR036187">
    <property type="entry name" value="DNA_mismatch_repair_MutS_sf"/>
</dbReference>
<dbReference type="Gene3D" id="3.40.50.300">
    <property type="entry name" value="P-loop containing nucleotide triphosphate hydrolases"/>
    <property type="match status" value="1"/>
</dbReference>
<dbReference type="GO" id="GO:0005524">
    <property type="term" value="F:ATP binding"/>
    <property type="evidence" value="ECO:0007669"/>
    <property type="project" value="UniProtKB-KW"/>
</dbReference>
<comment type="similarity">
    <text evidence="1">Belongs to the DNA mismatch repair MutS family.</text>
</comment>
<keyword evidence="5" id="KW-0227">DNA damage</keyword>
<dbReference type="GO" id="GO:0005739">
    <property type="term" value="C:mitochondrion"/>
    <property type="evidence" value="ECO:0007669"/>
    <property type="project" value="TreeGrafter"/>
</dbReference>
<dbReference type="AlphaFoldDB" id="A0A138ZZR3"/>
<protein>
    <recommendedName>
        <fullName evidence="6">DNA mismatch repair proteins mutS family domain-containing protein</fullName>
    </recommendedName>
</protein>
<dbReference type="PROSITE" id="PS00486">
    <property type="entry name" value="DNA_MISMATCH_REPAIR_2"/>
    <property type="match status" value="1"/>
</dbReference>
<dbReference type="SUPFAM" id="SSF52540">
    <property type="entry name" value="P-loop containing nucleoside triphosphate hydrolases"/>
    <property type="match status" value="1"/>
</dbReference>
<dbReference type="SMART" id="SM00534">
    <property type="entry name" value="MUTSac"/>
    <property type="match status" value="1"/>
</dbReference>
<dbReference type="InterPro" id="IPR045076">
    <property type="entry name" value="MutS"/>
</dbReference>
<sequence>MQERFCLEIMGLKDAERSLQRLKLGRGGPTDFYVILDMMGVVGRVRELFTHSAELMAARPDLFTQLKDFGNIARGLETYLLPQGDVQEVGTLKNQNMYFDSELGMEDSDSVMELGDEGKTFARSSLGMIPPGFSHQLDELRMQGNELAARKASLENDLHLGYGTTASLKFSGSLGPYVEIPRASASKYETETKLHPIGHGSHGRLRYQDPRWTQVHYLALENERAQMEFAKSIFRDACEKLLEHADDLQEAIRALSEMDVLSAFAIVSRRGGYVRPRVNESGTVDIRGGRHPIIEIKQNERGQTFKSNDCTLGTTEKTWLLTGPNMGGKSTFLRQNAIIILLAHCGCFVPAQSATLGLVDRLFTRVGASDDIYNNQSTFMTEMIETATILKEATSNSFVIVDEVGRGTSTSDGLRLAFAILRYICTVVQARCLFTTHFHELPSLIQTNQELGIPNGTWSLGFYKTGAVVTLGGEFSYTYKVEPGIMLTSFGIEVAKRAGMWANR</sequence>
<dbReference type="OMA" id="RAGMWAN"/>
<feature type="domain" description="DNA mismatch repair proteins mutS family" evidence="6">
    <location>
        <begin position="397"/>
        <end position="413"/>
    </location>
</feature>
<dbReference type="Proteomes" id="UP000070544">
    <property type="component" value="Unassembled WGS sequence"/>
</dbReference>
<dbReference type="Pfam" id="PF00488">
    <property type="entry name" value="MutS_V"/>
    <property type="match status" value="1"/>
</dbReference>
<evidence type="ECO:0000256" key="2">
    <source>
        <dbReference type="ARBA" id="ARBA00022741"/>
    </source>
</evidence>
<evidence type="ECO:0000256" key="4">
    <source>
        <dbReference type="ARBA" id="ARBA00023125"/>
    </source>
</evidence>
<evidence type="ECO:0000313" key="8">
    <source>
        <dbReference type="Proteomes" id="UP000070544"/>
    </source>
</evidence>
<dbReference type="Pfam" id="PF05192">
    <property type="entry name" value="MutS_III"/>
    <property type="match status" value="1"/>
</dbReference>